<evidence type="ECO:0008006" key="8">
    <source>
        <dbReference type="Google" id="ProtNLM"/>
    </source>
</evidence>
<dbReference type="AlphaFoldDB" id="U7Q1M2"/>
<comment type="subcellular location">
    <subcellularLocation>
        <location evidence="1">Membrane</location>
    </subcellularLocation>
</comment>
<accession>U7Q1M2</accession>
<keyword evidence="7" id="KW-1185">Reference proteome</keyword>
<sequence length="150" mass="16804">MFNKPSLRHRIYSVLIYQNFGMSGSMTLLMYAVYIVVGASVNVIAAFIMDRVGRRPLLSIGLLSTTIETALVANWKFYLVFVVYDKTKAKCHCPTLLEKINSMLGETVVVIWTDATAAGKAQIDGVITEKTRGEHLDTVEANELQWSKER</sequence>
<protein>
    <recommendedName>
        <fullName evidence="8">Major facilitator superfamily (MFS) profile domain-containing protein</fullName>
    </recommendedName>
</protein>
<dbReference type="HOGENOM" id="CLU_1741768_0_0_1"/>
<evidence type="ECO:0000313" key="6">
    <source>
        <dbReference type="EMBL" id="ERT00601.1"/>
    </source>
</evidence>
<gene>
    <name evidence="6" type="ORF">HMPREF1624_01828</name>
</gene>
<evidence type="ECO:0000256" key="1">
    <source>
        <dbReference type="ARBA" id="ARBA00004370"/>
    </source>
</evidence>
<reference evidence="7" key="1">
    <citation type="journal article" date="2014" name="Genome Announc.">
        <title>Genome sequence of the pathogenic fungus Sporothrix schenckii (ATCC 58251).</title>
        <authorList>
            <person name="Cuomo C.A."/>
            <person name="Rodriguez-Del Valle N."/>
            <person name="Perez-Sanchez L."/>
            <person name="Abouelleil A."/>
            <person name="Goldberg J."/>
            <person name="Young S."/>
            <person name="Zeng Q."/>
            <person name="Birren B.W."/>
        </authorList>
    </citation>
    <scope>NUCLEOTIDE SEQUENCE [LARGE SCALE GENOMIC DNA]</scope>
    <source>
        <strain evidence="7">ATCC 58251 / de Perez 2211183</strain>
    </source>
</reference>
<evidence type="ECO:0000313" key="7">
    <source>
        <dbReference type="Proteomes" id="UP000018087"/>
    </source>
</evidence>
<name>U7Q1M2_SPOS1</name>
<dbReference type="Pfam" id="PF00083">
    <property type="entry name" value="Sugar_tr"/>
    <property type="match status" value="1"/>
</dbReference>
<evidence type="ECO:0000256" key="5">
    <source>
        <dbReference type="SAM" id="Phobius"/>
    </source>
</evidence>
<keyword evidence="2 5" id="KW-0812">Transmembrane</keyword>
<organism evidence="6 7">
    <name type="scientific">Sporothrix schenckii (strain ATCC 58251 / de Perez 2211183)</name>
    <name type="common">Rose-picker's disease fungus</name>
    <dbReference type="NCBI Taxonomy" id="1391915"/>
    <lineage>
        <taxon>Eukaryota</taxon>
        <taxon>Fungi</taxon>
        <taxon>Dikarya</taxon>
        <taxon>Ascomycota</taxon>
        <taxon>Pezizomycotina</taxon>
        <taxon>Sordariomycetes</taxon>
        <taxon>Sordariomycetidae</taxon>
        <taxon>Ophiostomatales</taxon>
        <taxon>Ophiostomataceae</taxon>
        <taxon>Sporothrix</taxon>
    </lineage>
</organism>
<evidence type="ECO:0000256" key="2">
    <source>
        <dbReference type="ARBA" id="ARBA00022692"/>
    </source>
</evidence>
<proteinExistence type="predicted"/>
<dbReference type="InterPro" id="IPR036259">
    <property type="entry name" value="MFS_trans_sf"/>
</dbReference>
<feature type="transmembrane region" description="Helical" evidence="5">
    <location>
        <begin position="28"/>
        <end position="48"/>
    </location>
</feature>
<keyword evidence="4 5" id="KW-0472">Membrane</keyword>
<dbReference type="InterPro" id="IPR005828">
    <property type="entry name" value="MFS_sugar_transport-like"/>
</dbReference>
<dbReference type="EMBL" id="KI440843">
    <property type="protein sequence ID" value="ERT00601.1"/>
    <property type="molecule type" value="Genomic_DNA"/>
</dbReference>
<dbReference type="GO" id="GO:0016020">
    <property type="term" value="C:membrane"/>
    <property type="evidence" value="ECO:0007669"/>
    <property type="project" value="UniProtKB-SubCell"/>
</dbReference>
<feature type="transmembrane region" description="Helical" evidence="5">
    <location>
        <begin position="60"/>
        <end position="84"/>
    </location>
</feature>
<dbReference type="Gene3D" id="1.20.1250.20">
    <property type="entry name" value="MFS general substrate transporter like domains"/>
    <property type="match status" value="1"/>
</dbReference>
<evidence type="ECO:0000256" key="4">
    <source>
        <dbReference type="ARBA" id="ARBA00023136"/>
    </source>
</evidence>
<dbReference type="SUPFAM" id="SSF103473">
    <property type="entry name" value="MFS general substrate transporter"/>
    <property type="match status" value="1"/>
</dbReference>
<dbReference type="GO" id="GO:0022857">
    <property type="term" value="F:transmembrane transporter activity"/>
    <property type="evidence" value="ECO:0007669"/>
    <property type="project" value="InterPro"/>
</dbReference>
<keyword evidence="3 5" id="KW-1133">Transmembrane helix</keyword>
<evidence type="ECO:0000256" key="3">
    <source>
        <dbReference type="ARBA" id="ARBA00022989"/>
    </source>
</evidence>
<dbReference type="Proteomes" id="UP000018087">
    <property type="component" value="Unassembled WGS sequence"/>
</dbReference>